<evidence type="ECO:0000313" key="4">
    <source>
        <dbReference type="EMBL" id="SHO49680.1"/>
    </source>
</evidence>
<dbReference type="NCBIfam" id="NF006685">
    <property type="entry name" value="PRK09230.1"/>
    <property type="match status" value="1"/>
</dbReference>
<evidence type="ECO:0000313" key="5">
    <source>
        <dbReference type="Proteomes" id="UP000184603"/>
    </source>
</evidence>
<evidence type="ECO:0000256" key="1">
    <source>
        <dbReference type="ARBA" id="ARBA00022723"/>
    </source>
</evidence>
<dbReference type="InterPro" id="IPR052349">
    <property type="entry name" value="Metallo-hydrolase_Enzymes"/>
</dbReference>
<keyword evidence="2" id="KW-0378">Hydrolase</keyword>
<dbReference type="EMBL" id="FRFE01000015">
    <property type="protein sequence ID" value="SHO49680.1"/>
    <property type="molecule type" value="Genomic_DNA"/>
</dbReference>
<dbReference type="Pfam" id="PF07969">
    <property type="entry name" value="Amidohydro_3"/>
    <property type="match status" value="1"/>
</dbReference>
<dbReference type="NCBIfam" id="NF005748">
    <property type="entry name" value="PRK07572.1"/>
    <property type="match status" value="1"/>
</dbReference>
<dbReference type="GO" id="GO:0006209">
    <property type="term" value="P:cytosine catabolic process"/>
    <property type="evidence" value="ECO:0007669"/>
    <property type="project" value="TreeGrafter"/>
</dbReference>
<dbReference type="OrthoDB" id="9815027at2"/>
<dbReference type="GO" id="GO:0004131">
    <property type="term" value="F:cytosine deaminase activity"/>
    <property type="evidence" value="ECO:0007669"/>
    <property type="project" value="TreeGrafter"/>
</dbReference>
<sequence>MLDYLIKNALLPGKAHPIDIAIRNGRFVEIEKTINAPAEQELDVQGCLVTPPFVDSHFHMDATLSLGLPRYNHSGTLLEGIQIWNELKPKLTGEAIKQRALQLLNWSIAKGTLAIRSHVDVTDPSLLAVDVLLEVQKEMKEWVDIQLVAFPQDGVLSTPGSKDLLIRALDKGVEVVGGIPHFEQTMQAGTESIGWLCSLAESRGLLIDMHCDESDDPLSRHVEHLTFETRRMGLGGRVAASHLTSMHSMDNYYVSKLLPLMAESGIQAICNPLINIHLQGRHDTYPKRRGLTRVPELLAAGVNVAFGHDCVMDPWYPMGSHDMLEVAHMGAHCLQMMGTAQAAMLLEMVTTRGAEVLNLENYGIEVGKQADFVVLQAADPMEALRLKPAKLYVFRKGRIIASTPEVHSTVHLGETVADVTFQQADLK</sequence>
<dbReference type="GO" id="GO:0035888">
    <property type="term" value="F:isoguanine deaminase activity"/>
    <property type="evidence" value="ECO:0007669"/>
    <property type="project" value="TreeGrafter"/>
</dbReference>
<dbReference type="GO" id="GO:0046872">
    <property type="term" value="F:metal ion binding"/>
    <property type="evidence" value="ECO:0007669"/>
    <property type="project" value="UniProtKB-KW"/>
</dbReference>
<dbReference type="FunFam" id="3.20.20.140:FF:000019">
    <property type="entry name" value="Cytosine deaminase"/>
    <property type="match status" value="1"/>
</dbReference>
<dbReference type="STRING" id="1121416.SAMN02745220_03003"/>
<dbReference type="PANTHER" id="PTHR32027">
    <property type="entry name" value="CYTOSINE DEAMINASE"/>
    <property type="match status" value="1"/>
</dbReference>
<dbReference type="SUPFAM" id="SSF51338">
    <property type="entry name" value="Composite domain of metallo-dependent hydrolases"/>
    <property type="match status" value="1"/>
</dbReference>
<keyword evidence="5" id="KW-1185">Reference proteome</keyword>
<name>A0A1M7YAN6_9BACT</name>
<dbReference type="SUPFAM" id="SSF51556">
    <property type="entry name" value="Metallo-dependent hydrolases"/>
    <property type="match status" value="1"/>
</dbReference>
<organism evidence="4 5">
    <name type="scientific">Desulfopila aestuarii DSM 18488</name>
    <dbReference type="NCBI Taxonomy" id="1121416"/>
    <lineage>
        <taxon>Bacteria</taxon>
        <taxon>Pseudomonadati</taxon>
        <taxon>Thermodesulfobacteriota</taxon>
        <taxon>Desulfobulbia</taxon>
        <taxon>Desulfobulbales</taxon>
        <taxon>Desulfocapsaceae</taxon>
        <taxon>Desulfopila</taxon>
    </lineage>
</organism>
<accession>A0A1M7YAN6</accession>
<dbReference type="CDD" id="cd01293">
    <property type="entry name" value="Bact_CD"/>
    <property type="match status" value="1"/>
</dbReference>
<dbReference type="AlphaFoldDB" id="A0A1M7YAN6"/>
<dbReference type="RefSeq" id="WP_073614405.1">
    <property type="nucleotide sequence ID" value="NZ_FRFE01000015.1"/>
</dbReference>
<dbReference type="Gene3D" id="2.30.40.10">
    <property type="entry name" value="Urease, subunit C, domain 1"/>
    <property type="match status" value="1"/>
</dbReference>
<dbReference type="PANTHER" id="PTHR32027:SF0">
    <property type="entry name" value="CYTOSINE DEAMINASE"/>
    <property type="match status" value="1"/>
</dbReference>
<keyword evidence="1" id="KW-0479">Metal-binding</keyword>
<dbReference type="InterPro" id="IPR013108">
    <property type="entry name" value="Amidohydro_3"/>
</dbReference>
<proteinExistence type="predicted"/>
<dbReference type="InterPro" id="IPR011059">
    <property type="entry name" value="Metal-dep_hydrolase_composite"/>
</dbReference>
<protein>
    <submittedName>
        <fullName evidence="4">Cytosine deaminase</fullName>
    </submittedName>
</protein>
<evidence type="ECO:0000259" key="3">
    <source>
        <dbReference type="Pfam" id="PF07969"/>
    </source>
</evidence>
<dbReference type="Proteomes" id="UP000184603">
    <property type="component" value="Unassembled WGS sequence"/>
</dbReference>
<dbReference type="Gene3D" id="3.20.20.140">
    <property type="entry name" value="Metal-dependent hydrolases"/>
    <property type="match status" value="1"/>
</dbReference>
<dbReference type="InterPro" id="IPR032466">
    <property type="entry name" value="Metal_Hydrolase"/>
</dbReference>
<feature type="domain" description="Amidohydrolase 3" evidence="3">
    <location>
        <begin position="40"/>
        <end position="406"/>
    </location>
</feature>
<reference evidence="4 5" key="1">
    <citation type="submission" date="2016-12" db="EMBL/GenBank/DDBJ databases">
        <authorList>
            <person name="Song W.-J."/>
            <person name="Kurnit D.M."/>
        </authorList>
    </citation>
    <scope>NUCLEOTIDE SEQUENCE [LARGE SCALE GENOMIC DNA]</scope>
    <source>
        <strain evidence="4 5">DSM 18488</strain>
    </source>
</reference>
<evidence type="ECO:0000256" key="2">
    <source>
        <dbReference type="ARBA" id="ARBA00022801"/>
    </source>
</evidence>
<gene>
    <name evidence="4" type="ORF">SAMN02745220_03003</name>
</gene>